<accession>D9QL16</accession>
<protein>
    <recommendedName>
        <fullName evidence="3">DUF484 domain-containing protein</fullName>
    </recommendedName>
</protein>
<proteinExistence type="predicted"/>
<dbReference type="eggNOG" id="COG3159">
    <property type="taxonomic scope" value="Bacteria"/>
</dbReference>
<dbReference type="STRING" id="633149.Bresu_0557"/>
<organism evidence="1 2">
    <name type="scientific">Brevundimonas subvibrioides (strain ATCC 15264 / DSM 4735 / LMG 14903 / NBRC 16000 / CB 81)</name>
    <name type="common">Caulobacter subvibrioides</name>
    <dbReference type="NCBI Taxonomy" id="633149"/>
    <lineage>
        <taxon>Bacteria</taxon>
        <taxon>Pseudomonadati</taxon>
        <taxon>Pseudomonadota</taxon>
        <taxon>Alphaproteobacteria</taxon>
        <taxon>Caulobacterales</taxon>
        <taxon>Caulobacteraceae</taxon>
        <taxon>Brevundimonas</taxon>
    </lineage>
</organism>
<dbReference type="RefSeq" id="WP_013267975.1">
    <property type="nucleotide sequence ID" value="NC_014375.1"/>
</dbReference>
<name>D9QL16_BRESC</name>
<sequence>MTSKDQTADLFAPSEGLHWPEVRAWLQANPQTIADDRSLLEEIGLKPHGRNVVEFGRAALTKLEEAAEREADARKRIESIARANFAAQTQTHVAALDLLEARNHSDLARRLDAAAQGRFGLSGAAIAVEKPGSAPFGWRLLEVGGVDGLLGDHGLTWLGPMFEGLDLFGPASGDIRSVALIRMAPTLGGERNDQARHALCAFGSPEEEGFTPGMGCELVAFIARVVERTAERWPILN</sequence>
<dbReference type="KEGG" id="bsb:Bresu_0557"/>
<reference evidence="2" key="1">
    <citation type="journal article" date="2011" name="J. Bacteriol.">
        <title>Genome sequences of eight morphologically diverse alphaproteobacteria.</title>
        <authorList>
            <consortium name="US DOE Joint Genome Institute"/>
            <person name="Brown P.J."/>
            <person name="Kysela D.T."/>
            <person name="Buechlein A."/>
            <person name="Hemmerich C."/>
            <person name="Brun Y.V."/>
        </authorList>
    </citation>
    <scope>NUCLEOTIDE SEQUENCE [LARGE SCALE GENOMIC DNA]</scope>
    <source>
        <strain evidence="2">ATCC 15264 / DSM 4735 / LMG 14903 / NBRC 16000 / CB 81</strain>
    </source>
</reference>
<evidence type="ECO:0000313" key="1">
    <source>
        <dbReference type="EMBL" id="ADK99871.1"/>
    </source>
</evidence>
<gene>
    <name evidence="1" type="ordered locus">Bresu_0557</name>
</gene>
<dbReference type="Proteomes" id="UP000002696">
    <property type="component" value="Chromosome"/>
</dbReference>
<dbReference type="EMBL" id="CP002102">
    <property type="protein sequence ID" value="ADK99871.1"/>
    <property type="molecule type" value="Genomic_DNA"/>
</dbReference>
<dbReference type="AlphaFoldDB" id="D9QL16"/>
<evidence type="ECO:0008006" key="3">
    <source>
        <dbReference type="Google" id="ProtNLM"/>
    </source>
</evidence>
<evidence type="ECO:0000313" key="2">
    <source>
        <dbReference type="Proteomes" id="UP000002696"/>
    </source>
</evidence>
<dbReference type="InterPro" id="IPR029016">
    <property type="entry name" value="GAF-like_dom_sf"/>
</dbReference>
<dbReference type="InParanoid" id="D9QL16"/>
<dbReference type="InterPro" id="IPR007435">
    <property type="entry name" value="DUF484"/>
</dbReference>
<dbReference type="Pfam" id="PF04340">
    <property type="entry name" value="DUF484"/>
    <property type="match status" value="1"/>
</dbReference>
<dbReference type="HOGENOM" id="CLU_1286751_0_0_5"/>
<keyword evidence="2" id="KW-1185">Reference proteome</keyword>
<dbReference type="Gene3D" id="3.30.450.40">
    <property type="match status" value="1"/>
</dbReference>